<feature type="region of interest" description="Disordered" evidence="1">
    <location>
        <begin position="210"/>
        <end position="313"/>
    </location>
</feature>
<dbReference type="AlphaFoldDB" id="A0A8A1M6U6"/>
<reference evidence="2" key="1">
    <citation type="submission" date="2021-01" db="EMBL/GenBank/DDBJ databases">
        <title>Chromosome-level genome assembly of a human fungal pathogen reveals clustering of transcriptionally co-regulated genes.</title>
        <authorList>
            <person name="Voorhies M."/>
            <person name="Cohen S."/>
            <person name="Shea T.P."/>
            <person name="Petrus S."/>
            <person name="Munoz J.F."/>
            <person name="Poplawski S."/>
            <person name="Goldman W.E."/>
            <person name="Michael T."/>
            <person name="Cuomo C.A."/>
            <person name="Sil A."/>
            <person name="Beyhan S."/>
        </authorList>
    </citation>
    <scope>NUCLEOTIDE SEQUENCE</scope>
    <source>
        <strain evidence="2">WU24</strain>
    </source>
</reference>
<evidence type="ECO:0000313" key="3">
    <source>
        <dbReference type="Proteomes" id="UP000663671"/>
    </source>
</evidence>
<feature type="compositionally biased region" description="Basic and acidic residues" evidence="1">
    <location>
        <begin position="301"/>
        <end position="313"/>
    </location>
</feature>
<feature type="compositionally biased region" description="Basic and acidic residues" evidence="1">
    <location>
        <begin position="254"/>
        <end position="263"/>
    </location>
</feature>
<feature type="compositionally biased region" description="Polar residues" evidence="1">
    <location>
        <begin position="226"/>
        <end position="236"/>
    </location>
</feature>
<dbReference type="EMBL" id="CP069110">
    <property type="protein sequence ID" value="QSS59917.1"/>
    <property type="molecule type" value="Genomic_DNA"/>
</dbReference>
<keyword evidence="2" id="KW-0808">Transferase</keyword>
<name>A0A8A1M6U6_AJECA</name>
<dbReference type="OrthoDB" id="302728at2759"/>
<protein>
    <submittedName>
        <fullName evidence="2">Palmitoyltransferase pfa3</fullName>
    </submittedName>
</protein>
<gene>
    <name evidence="2" type="primary">PFA3</name>
    <name evidence="2" type="ORF">I7I51_04713</name>
</gene>
<dbReference type="GO" id="GO:0016740">
    <property type="term" value="F:transferase activity"/>
    <property type="evidence" value="ECO:0007669"/>
    <property type="project" value="UniProtKB-KW"/>
</dbReference>
<organism evidence="2 3">
    <name type="scientific">Ajellomyces capsulatus</name>
    <name type="common">Darling's disease fungus</name>
    <name type="synonym">Histoplasma capsulatum</name>
    <dbReference type="NCBI Taxonomy" id="5037"/>
    <lineage>
        <taxon>Eukaryota</taxon>
        <taxon>Fungi</taxon>
        <taxon>Dikarya</taxon>
        <taxon>Ascomycota</taxon>
        <taxon>Pezizomycotina</taxon>
        <taxon>Eurotiomycetes</taxon>
        <taxon>Eurotiomycetidae</taxon>
        <taxon>Onygenales</taxon>
        <taxon>Ajellomycetaceae</taxon>
        <taxon>Histoplasma</taxon>
    </lineage>
</organism>
<evidence type="ECO:0000256" key="1">
    <source>
        <dbReference type="SAM" id="MobiDB-lite"/>
    </source>
</evidence>
<dbReference type="Proteomes" id="UP000663671">
    <property type="component" value="Chromosome 4"/>
</dbReference>
<sequence>MGLVLSAFTGWHINLAARGSTTIECLEKTRYLAPIRKSFDRQRQIRASPVNGQMDHRLSHTLHSYGHQFLDAHANAIPGVTRAEEGEERSSPTIAPRQFHPEHVPTTYAQHQHLSPAQQSLYHSYDELEHARERARYDEYLDEQDGEKLPHAFDLGWRRNFIHLFGENPLLWFLPICNTTGDGWHWEASSEWLETKQRIENRRMQRWSGHQPLDQLHPPTAPQPPRSETWQSSGDTSAGGYSDVSRRPTNNGDFDDRGTHVQRPDTGLSMKTLRPMSPRPDAGEVVSEDDSTPPSQPSGRTRSEGQDEWHNWE</sequence>
<dbReference type="VEuPathDB" id="FungiDB:I7I51_04713"/>
<evidence type="ECO:0000313" key="2">
    <source>
        <dbReference type="EMBL" id="QSS59917.1"/>
    </source>
</evidence>
<proteinExistence type="predicted"/>
<accession>A0A8A1M6U6</accession>